<dbReference type="OrthoDB" id="3936150at2759"/>
<evidence type="ECO:0000313" key="11">
    <source>
        <dbReference type="EMBL" id="KAJ0960903.1"/>
    </source>
</evidence>
<feature type="transmembrane region" description="Helical" evidence="9">
    <location>
        <begin position="161"/>
        <end position="185"/>
    </location>
</feature>
<keyword evidence="4" id="KW-0769">Symport</keyword>
<comment type="subcellular location">
    <subcellularLocation>
        <location evidence="1">Membrane</location>
        <topology evidence="1">Multi-pass membrane protein</topology>
    </subcellularLocation>
</comment>
<comment type="similarity">
    <text evidence="8">Belongs to the major facilitator superfamily. Phosphate:H(+) symporter (TC 2.A.1.9) family.</text>
</comment>
<dbReference type="GO" id="GO:0016020">
    <property type="term" value="C:membrane"/>
    <property type="evidence" value="ECO:0007669"/>
    <property type="project" value="UniProtKB-SubCell"/>
</dbReference>
<reference evidence="11 12" key="1">
    <citation type="journal article" date="2022" name="Hortic Res">
        <title>The genome of Dioscorea zingiberensis sheds light on the biosynthesis, origin and evolution of the medicinally important diosgenin saponins.</title>
        <authorList>
            <person name="Li Y."/>
            <person name="Tan C."/>
            <person name="Li Z."/>
            <person name="Guo J."/>
            <person name="Li S."/>
            <person name="Chen X."/>
            <person name="Wang C."/>
            <person name="Dai X."/>
            <person name="Yang H."/>
            <person name="Song W."/>
            <person name="Hou L."/>
            <person name="Xu J."/>
            <person name="Tong Z."/>
            <person name="Xu A."/>
            <person name="Yuan X."/>
            <person name="Wang W."/>
            <person name="Yang Q."/>
            <person name="Chen L."/>
            <person name="Sun Z."/>
            <person name="Wang K."/>
            <person name="Pan B."/>
            <person name="Chen J."/>
            <person name="Bao Y."/>
            <person name="Liu F."/>
            <person name="Qi X."/>
            <person name="Gang D.R."/>
            <person name="Wen J."/>
            <person name="Li J."/>
        </authorList>
    </citation>
    <scope>NUCLEOTIDE SEQUENCE [LARGE SCALE GENOMIC DNA]</scope>
    <source>
        <strain evidence="11">Dzin_1.0</strain>
    </source>
</reference>
<evidence type="ECO:0000256" key="5">
    <source>
        <dbReference type="ARBA" id="ARBA00022989"/>
    </source>
</evidence>
<keyword evidence="2" id="KW-0592">Phosphate transport</keyword>
<evidence type="ECO:0000256" key="3">
    <source>
        <dbReference type="ARBA" id="ARBA00022692"/>
    </source>
</evidence>
<dbReference type="PROSITE" id="PS00217">
    <property type="entry name" value="SUGAR_TRANSPORT_2"/>
    <property type="match status" value="1"/>
</dbReference>
<keyword evidence="6 9" id="KW-0472">Membrane</keyword>
<feature type="transmembrane region" description="Helical" evidence="9">
    <location>
        <begin position="114"/>
        <end position="131"/>
    </location>
</feature>
<accession>A0A9D5H2G7</accession>
<evidence type="ECO:0000256" key="9">
    <source>
        <dbReference type="SAM" id="Phobius"/>
    </source>
</evidence>
<keyword evidence="12" id="KW-1185">Reference proteome</keyword>
<feature type="transmembrane region" description="Helical" evidence="9">
    <location>
        <begin position="337"/>
        <end position="359"/>
    </location>
</feature>
<feature type="domain" description="Major facilitator superfamily (MFS) profile" evidence="10">
    <location>
        <begin position="37"/>
        <end position="478"/>
    </location>
</feature>
<organism evidence="11 12">
    <name type="scientific">Dioscorea zingiberensis</name>
    <dbReference type="NCBI Taxonomy" id="325984"/>
    <lineage>
        <taxon>Eukaryota</taxon>
        <taxon>Viridiplantae</taxon>
        <taxon>Streptophyta</taxon>
        <taxon>Embryophyta</taxon>
        <taxon>Tracheophyta</taxon>
        <taxon>Spermatophyta</taxon>
        <taxon>Magnoliopsida</taxon>
        <taxon>Liliopsida</taxon>
        <taxon>Dioscoreales</taxon>
        <taxon>Dioscoreaceae</taxon>
        <taxon>Dioscorea</taxon>
    </lineage>
</organism>
<dbReference type="Gene3D" id="1.20.1250.20">
    <property type="entry name" value="MFS general substrate transporter like domains"/>
    <property type="match status" value="1"/>
</dbReference>
<evidence type="ECO:0000313" key="12">
    <source>
        <dbReference type="Proteomes" id="UP001085076"/>
    </source>
</evidence>
<feature type="transmembrane region" description="Helical" evidence="9">
    <location>
        <begin position="454"/>
        <end position="473"/>
    </location>
</feature>
<sequence length="506" mass="54646">MEDQGSPQFSGECTEKMGVDEMLRRYAGEFGPWQLRHFMLTSIAWALNAFHTIVVVFTDHQPAWRCSSTGGACPATMCALPPGSWEWAGGRRTSTVAEWGLVCKAKYKVGMAQSAFFAGSMLGAGIFGHLSDSFLGRKGTLTLVCAMNATFGFLTSLSPSLYIYALLRFLTGLSTGGVGLSAFVLTTEPIGPAKRGAIATSTFYFFSIGTILLSIFSLYFHHSWRSLYIFSSLPSLLFLLLILPFISESPRWYLVRQKTSNAMKVMQKIAKSNGKHIPDGVSLTLDGDISTKSSSILDVLRNPVTRARLLLLITINLLNSIAYYGLILNVMNVKTNIYLNVMLNGVAEMPAYVLTAAALKWYGRKPLTVGTMVFSGVCCGVGSLMEGDGWMGIVRMVCGVLGLFASTMGFDLVFVYTAELFPTVVRNAAVGSVTQGGQTGAVVAPLVVAMGGRWAFVVFAVCEVVGGVMALYLPETLNQPLYDTMVGLEKGEVEKRDKGAQEGDGC</sequence>
<dbReference type="InterPro" id="IPR020846">
    <property type="entry name" value="MFS_dom"/>
</dbReference>
<evidence type="ECO:0000256" key="1">
    <source>
        <dbReference type="ARBA" id="ARBA00004141"/>
    </source>
</evidence>
<evidence type="ECO:0000256" key="2">
    <source>
        <dbReference type="ARBA" id="ARBA00022592"/>
    </source>
</evidence>
<evidence type="ECO:0000256" key="8">
    <source>
        <dbReference type="ARBA" id="ARBA00044504"/>
    </source>
</evidence>
<evidence type="ECO:0000256" key="6">
    <source>
        <dbReference type="ARBA" id="ARBA00023136"/>
    </source>
</evidence>
<comment type="caution">
    <text evidence="11">The sequence shown here is derived from an EMBL/GenBank/DDBJ whole genome shotgun (WGS) entry which is preliminary data.</text>
</comment>
<dbReference type="InterPro" id="IPR005829">
    <property type="entry name" value="Sugar_transporter_CS"/>
</dbReference>
<gene>
    <name evidence="11" type="ORF">J5N97_001201</name>
</gene>
<dbReference type="GO" id="GO:0006817">
    <property type="term" value="P:phosphate ion transport"/>
    <property type="evidence" value="ECO:0007669"/>
    <property type="project" value="UniProtKB-KW"/>
</dbReference>
<dbReference type="InterPro" id="IPR036259">
    <property type="entry name" value="MFS_trans_sf"/>
</dbReference>
<dbReference type="PROSITE" id="PS50850">
    <property type="entry name" value="MFS"/>
    <property type="match status" value="1"/>
</dbReference>
<dbReference type="GO" id="GO:0015293">
    <property type="term" value="F:symporter activity"/>
    <property type="evidence" value="ECO:0007669"/>
    <property type="project" value="UniProtKB-KW"/>
</dbReference>
<dbReference type="EMBL" id="JAGGNH010000053">
    <property type="protein sequence ID" value="KAJ0960903.1"/>
    <property type="molecule type" value="Genomic_DNA"/>
</dbReference>
<keyword evidence="3 9" id="KW-0812">Transmembrane</keyword>
<dbReference type="InterPro" id="IPR005828">
    <property type="entry name" value="MFS_sugar_transport-like"/>
</dbReference>
<feature type="transmembrane region" description="Helical" evidence="9">
    <location>
        <begin position="38"/>
        <end position="58"/>
    </location>
</feature>
<dbReference type="SUPFAM" id="SSF103473">
    <property type="entry name" value="MFS general substrate transporter"/>
    <property type="match status" value="1"/>
</dbReference>
<dbReference type="AlphaFoldDB" id="A0A9D5H2G7"/>
<feature type="transmembrane region" description="Helical" evidence="9">
    <location>
        <begin position="226"/>
        <end position="246"/>
    </location>
</feature>
<protein>
    <recommendedName>
        <fullName evidence="7">H(+)/Pi cotransporter</fullName>
    </recommendedName>
</protein>
<evidence type="ECO:0000256" key="7">
    <source>
        <dbReference type="ARBA" id="ARBA00032043"/>
    </source>
</evidence>
<feature type="transmembrane region" description="Helical" evidence="9">
    <location>
        <begin position="309"/>
        <end position="331"/>
    </location>
</feature>
<dbReference type="PANTHER" id="PTHR24064">
    <property type="entry name" value="SOLUTE CARRIER FAMILY 22 MEMBER"/>
    <property type="match status" value="1"/>
</dbReference>
<keyword evidence="5 9" id="KW-1133">Transmembrane helix</keyword>
<evidence type="ECO:0000256" key="4">
    <source>
        <dbReference type="ARBA" id="ARBA00022847"/>
    </source>
</evidence>
<feature type="transmembrane region" description="Helical" evidence="9">
    <location>
        <begin position="390"/>
        <end position="416"/>
    </location>
</feature>
<proteinExistence type="inferred from homology"/>
<name>A0A9D5H2G7_9LILI</name>
<dbReference type="Proteomes" id="UP001085076">
    <property type="component" value="Unassembled WGS sequence"/>
</dbReference>
<evidence type="ECO:0000259" key="10">
    <source>
        <dbReference type="PROSITE" id="PS50850"/>
    </source>
</evidence>
<feature type="transmembrane region" description="Helical" evidence="9">
    <location>
        <begin position="428"/>
        <end position="448"/>
    </location>
</feature>
<feature type="transmembrane region" description="Helical" evidence="9">
    <location>
        <begin position="197"/>
        <end position="220"/>
    </location>
</feature>
<dbReference type="Pfam" id="PF00083">
    <property type="entry name" value="Sugar_tr"/>
    <property type="match status" value="1"/>
</dbReference>
<keyword evidence="2" id="KW-0813">Transport</keyword>